<name>A0A5B7IT92_PORTR</name>
<comment type="caution">
    <text evidence="1">The sequence shown here is derived from an EMBL/GenBank/DDBJ whole genome shotgun (WGS) entry which is preliminary data.</text>
</comment>
<keyword evidence="2" id="KW-1185">Reference proteome</keyword>
<dbReference type="EMBL" id="VSRR010066004">
    <property type="protein sequence ID" value="MPC84647.1"/>
    <property type="molecule type" value="Genomic_DNA"/>
</dbReference>
<accession>A0A5B7IT92</accession>
<protein>
    <submittedName>
        <fullName evidence="1">Uncharacterized protein</fullName>
    </submittedName>
</protein>
<evidence type="ECO:0000313" key="2">
    <source>
        <dbReference type="Proteomes" id="UP000324222"/>
    </source>
</evidence>
<reference evidence="1 2" key="1">
    <citation type="submission" date="2019-05" db="EMBL/GenBank/DDBJ databases">
        <title>Another draft genome of Portunus trituberculatus and its Hox gene families provides insights of decapod evolution.</title>
        <authorList>
            <person name="Jeong J.-H."/>
            <person name="Song I."/>
            <person name="Kim S."/>
            <person name="Choi T."/>
            <person name="Kim D."/>
            <person name="Ryu S."/>
            <person name="Kim W."/>
        </authorList>
    </citation>
    <scope>NUCLEOTIDE SEQUENCE [LARGE SCALE GENOMIC DNA]</scope>
    <source>
        <tissue evidence="1">Muscle</tissue>
    </source>
</reference>
<evidence type="ECO:0000313" key="1">
    <source>
        <dbReference type="EMBL" id="MPC84647.1"/>
    </source>
</evidence>
<organism evidence="1 2">
    <name type="scientific">Portunus trituberculatus</name>
    <name type="common">Swimming crab</name>
    <name type="synonym">Neptunus trituberculatus</name>
    <dbReference type="NCBI Taxonomy" id="210409"/>
    <lineage>
        <taxon>Eukaryota</taxon>
        <taxon>Metazoa</taxon>
        <taxon>Ecdysozoa</taxon>
        <taxon>Arthropoda</taxon>
        <taxon>Crustacea</taxon>
        <taxon>Multicrustacea</taxon>
        <taxon>Malacostraca</taxon>
        <taxon>Eumalacostraca</taxon>
        <taxon>Eucarida</taxon>
        <taxon>Decapoda</taxon>
        <taxon>Pleocyemata</taxon>
        <taxon>Brachyura</taxon>
        <taxon>Eubrachyura</taxon>
        <taxon>Portunoidea</taxon>
        <taxon>Portunidae</taxon>
        <taxon>Portuninae</taxon>
        <taxon>Portunus</taxon>
    </lineage>
</organism>
<gene>
    <name evidence="1" type="ORF">E2C01_079392</name>
</gene>
<sequence>MVRKGLIEYISYSFRHRFLSVSLEAKKEMAKSCLRLRPHRRVASRHLAAIPAPITAHAITRVALGYTRLHSTRLQIP</sequence>
<dbReference type="AlphaFoldDB" id="A0A5B7IT92"/>
<dbReference type="Proteomes" id="UP000324222">
    <property type="component" value="Unassembled WGS sequence"/>
</dbReference>
<proteinExistence type="predicted"/>